<feature type="signal peptide" evidence="1">
    <location>
        <begin position="1"/>
        <end position="25"/>
    </location>
</feature>
<dbReference type="SUPFAM" id="SSF54197">
    <property type="entry name" value="HIT-like"/>
    <property type="match status" value="1"/>
</dbReference>
<protein>
    <recommendedName>
        <fullName evidence="4">CDP-diglyceride hydrolase</fullName>
    </recommendedName>
</protein>
<dbReference type="OrthoDB" id="4932058at2759"/>
<evidence type="ECO:0000256" key="1">
    <source>
        <dbReference type="SAM" id="SignalP"/>
    </source>
</evidence>
<dbReference type="AlphaFoldDB" id="A0A8G1VY68"/>
<proteinExistence type="predicted"/>
<dbReference type="VEuPathDB" id="FungiDB:BO72DRAFT_509265"/>
<accession>A0A8G1VY68</accession>
<dbReference type="RefSeq" id="XP_040801440.1">
    <property type="nucleotide sequence ID" value="XM_040949322.1"/>
</dbReference>
<dbReference type="Proteomes" id="UP000249789">
    <property type="component" value="Unassembled WGS sequence"/>
</dbReference>
<keyword evidence="1" id="KW-0732">Signal</keyword>
<dbReference type="GeneID" id="63866655"/>
<sequence length="306" mass="32949">MISQAFLFSITLTILLTTLPTESTAQAGTKLPPCTNAQILQGDKATLAHCECVKGDQKCSTQCPVGPAHVGSPCPTNLLTQLHLNDCAHHCQADTNHVCSSCGVWFHSLCTCLRTGTCVQQYTNPAPGAAYWMKTPGGDLATVTVPVADILALEAEHPKLAAEGWDFGQSSALAVSNPATQALVVNSVHSITHNQIHMHLCPLNRDMQRLLTRLVTPKTPLSQFNSRQPVRLTPQFGGALMYCQAAQGKNQPISGKIMSDNIKAVRDDKSLCDYEVGAAVMRDSNGITWGCVTADRLSTEYQRFCA</sequence>
<keyword evidence="3" id="KW-1185">Reference proteome</keyword>
<name>A0A8G1VY68_9EURO</name>
<reference evidence="2 3" key="1">
    <citation type="submission" date="2018-02" db="EMBL/GenBank/DDBJ databases">
        <title>The genomes of Aspergillus section Nigri reveals drivers in fungal speciation.</title>
        <authorList>
            <consortium name="DOE Joint Genome Institute"/>
            <person name="Vesth T.C."/>
            <person name="Nybo J."/>
            <person name="Theobald S."/>
            <person name="Brandl J."/>
            <person name="Frisvad J.C."/>
            <person name="Nielsen K.F."/>
            <person name="Lyhne E.K."/>
            <person name="Kogle M.E."/>
            <person name="Kuo A."/>
            <person name="Riley R."/>
            <person name="Clum A."/>
            <person name="Nolan M."/>
            <person name="Lipzen A."/>
            <person name="Salamov A."/>
            <person name="Henrissat B."/>
            <person name="Wiebenga A."/>
            <person name="De vries R.P."/>
            <person name="Grigoriev I.V."/>
            <person name="Mortensen U.H."/>
            <person name="Andersen M.R."/>
            <person name="Baker S.E."/>
        </authorList>
    </citation>
    <scope>NUCLEOTIDE SEQUENCE [LARGE SCALE GENOMIC DNA]</scope>
    <source>
        <strain evidence="2 3">CBS 313.89</strain>
    </source>
</reference>
<gene>
    <name evidence="2" type="ORF">BO72DRAFT_509265</name>
</gene>
<evidence type="ECO:0000313" key="3">
    <source>
        <dbReference type="Proteomes" id="UP000249789"/>
    </source>
</evidence>
<evidence type="ECO:0000313" key="2">
    <source>
        <dbReference type="EMBL" id="RAK77430.1"/>
    </source>
</evidence>
<feature type="chain" id="PRO_5034091771" description="CDP-diglyceride hydrolase" evidence="1">
    <location>
        <begin position="26"/>
        <end position="306"/>
    </location>
</feature>
<evidence type="ECO:0008006" key="4">
    <source>
        <dbReference type="Google" id="ProtNLM"/>
    </source>
</evidence>
<dbReference type="InterPro" id="IPR036265">
    <property type="entry name" value="HIT-like_sf"/>
</dbReference>
<dbReference type="EMBL" id="KZ824642">
    <property type="protein sequence ID" value="RAK77430.1"/>
    <property type="molecule type" value="Genomic_DNA"/>
</dbReference>
<organism evidence="2 3">
    <name type="scientific">Aspergillus fijiensis CBS 313.89</name>
    <dbReference type="NCBI Taxonomy" id="1448319"/>
    <lineage>
        <taxon>Eukaryota</taxon>
        <taxon>Fungi</taxon>
        <taxon>Dikarya</taxon>
        <taxon>Ascomycota</taxon>
        <taxon>Pezizomycotina</taxon>
        <taxon>Eurotiomycetes</taxon>
        <taxon>Eurotiomycetidae</taxon>
        <taxon>Eurotiales</taxon>
        <taxon>Aspergillaceae</taxon>
        <taxon>Aspergillus</taxon>
    </lineage>
</organism>